<gene>
    <name evidence="1" type="ORF">VB738_15395</name>
</gene>
<protein>
    <submittedName>
        <fullName evidence="1">Hercynine metabolism small protein</fullName>
    </submittedName>
</protein>
<dbReference type="EMBL" id="JAYGHX010000014">
    <property type="protein sequence ID" value="MEA5392648.1"/>
    <property type="molecule type" value="Genomic_DNA"/>
</dbReference>
<accession>A0ABU5RY08</accession>
<dbReference type="NCBIfam" id="TIGR04374">
    <property type="entry name" value="small_w_EgtBD"/>
    <property type="match status" value="1"/>
</dbReference>
<organism evidence="1 2">
    <name type="scientific">Cyanobium gracile UHCC 0139</name>
    <dbReference type="NCBI Taxonomy" id="3110308"/>
    <lineage>
        <taxon>Bacteria</taxon>
        <taxon>Bacillati</taxon>
        <taxon>Cyanobacteriota</taxon>
        <taxon>Cyanophyceae</taxon>
        <taxon>Synechococcales</taxon>
        <taxon>Prochlorococcaceae</taxon>
        <taxon>Cyanobium</taxon>
    </lineage>
</organism>
<keyword evidence="2" id="KW-1185">Reference proteome</keyword>
<comment type="caution">
    <text evidence="1">The sequence shown here is derived from an EMBL/GenBank/DDBJ whole genome shotgun (WGS) entry which is preliminary data.</text>
</comment>
<sequence>MSREEQRQSMRGVREGLIEELEDLYRRAFDSIGAQDLGEGAIARLTQLLLRSREAAITPLQEEIEAPLITRAPGEPMP</sequence>
<proteinExistence type="predicted"/>
<dbReference type="InterPro" id="IPR030810">
    <property type="entry name" value="Small_EgtBD"/>
</dbReference>
<dbReference type="RefSeq" id="WP_323306584.1">
    <property type="nucleotide sequence ID" value="NZ_JAYGHX010000014.1"/>
</dbReference>
<name>A0ABU5RY08_9CYAN</name>
<dbReference type="Proteomes" id="UP001304461">
    <property type="component" value="Unassembled WGS sequence"/>
</dbReference>
<evidence type="ECO:0000313" key="2">
    <source>
        <dbReference type="Proteomes" id="UP001304461"/>
    </source>
</evidence>
<evidence type="ECO:0000313" key="1">
    <source>
        <dbReference type="EMBL" id="MEA5392648.1"/>
    </source>
</evidence>
<reference evidence="1 2" key="1">
    <citation type="submission" date="2023-12" db="EMBL/GenBank/DDBJ databases">
        <title>Baltic Sea Cyanobacteria.</title>
        <authorList>
            <person name="Delbaje E."/>
            <person name="Fewer D.P."/>
            <person name="Shishido T.K."/>
        </authorList>
    </citation>
    <scope>NUCLEOTIDE SEQUENCE [LARGE SCALE GENOMIC DNA]</scope>
    <source>
        <strain evidence="1 2">UHCC 0139</strain>
    </source>
</reference>